<dbReference type="STRING" id="1209989.TepRe1_0064"/>
<dbReference type="AlphaFoldDB" id="F4LRL3"/>
<dbReference type="Pfam" id="PF05378">
    <property type="entry name" value="Hydant_A_N"/>
    <property type="match status" value="1"/>
</dbReference>
<keyword evidence="4" id="KW-1185">Reference proteome</keyword>
<evidence type="ECO:0000313" key="4">
    <source>
        <dbReference type="Proteomes" id="UP000010802"/>
    </source>
</evidence>
<evidence type="ECO:0000259" key="2">
    <source>
        <dbReference type="Pfam" id="PF05378"/>
    </source>
</evidence>
<evidence type="ECO:0000259" key="1">
    <source>
        <dbReference type="Pfam" id="PF01968"/>
    </source>
</evidence>
<accession>F4LRL3</accession>
<dbReference type="PANTHER" id="PTHR11365:SF23">
    <property type="entry name" value="HYPOTHETICAL 5-OXOPROLINASE (EUROFUNG)-RELATED"/>
    <property type="match status" value="1"/>
</dbReference>
<dbReference type="InterPro" id="IPR045079">
    <property type="entry name" value="Oxoprolinase-like"/>
</dbReference>
<accession>L0RVH9</accession>
<dbReference type="PATRIC" id="fig|1209989.3.peg.79"/>
<dbReference type="InterPro" id="IPR002821">
    <property type="entry name" value="Hydantoinase_A"/>
</dbReference>
<dbReference type="GO" id="GO:0006749">
    <property type="term" value="P:glutathione metabolic process"/>
    <property type="evidence" value="ECO:0007669"/>
    <property type="project" value="TreeGrafter"/>
</dbReference>
<dbReference type="HOGENOM" id="CLU_014140_0_0_9"/>
<name>F4LRL3_TEPAE</name>
<feature type="domain" description="Hydantoinase/oxoprolinase N-terminal" evidence="2">
    <location>
        <begin position="7"/>
        <end position="177"/>
    </location>
</feature>
<protein>
    <submittedName>
        <fullName evidence="3">Hydantoinase/oxoprolinase</fullName>
    </submittedName>
</protein>
<dbReference type="InterPro" id="IPR043129">
    <property type="entry name" value="ATPase_NBD"/>
</dbReference>
<gene>
    <name evidence="3" type="ordered locus">TEPIRE1_0067</name>
</gene>
<dbReference type="GO" id="GO:0005829">
    <property type="term" value="C:cytosol"/>
    <property type="evidence" value="ECO:0007669"/>
    <property type="project" value="TreeGrafter"/>
</dbReference>
<evidence type="ECO:0000313" key="3">
    <source>
        <dbReference type="EMBL" id="CCP24751.1"/>
    </source>
</evidence>
<dbReference type="Pfam" id="PF01968">
    <property type="entry name" value="Hydantoinase_A"/>
    <property type="match status" value="1"/>
</dbReference>
<sequence>MSKQFIRIGIDVGGTFTHAVAIQAPENLVVAHAVTPTTHTSENSISDGIIKVFKDVMKKTGAIPEDVSFVAHSTTQATNALLEGDVAKVGIVGMGKGLEAFKAKADTHIKDIVLSPGKILHTSHVFINSSEKNFNLSKIEQAIETLIEEGCEVIVASEAFSVDDPSNEQLVLEIAYKKGLPATASHEISQLYGLKVRTRTAVINASILPKMTSTAELTDKSIKESGITAPLMIMRSDGGVMDLEQMKKRPILTMLSGPAAGIAAAIMYTKISDGVFLEVGGTSTDIAAIKNGKAMIKSANIGGHLTYLKTLDSRTVGIGGGSMVRIRDRVVTEVGPRSAHIAGLSYLAFCDEKEIAQVTPAFIRPMESDPDDYLVAVNPQGKRFAVTLTDASIVAGMTRPGDYAYGNEAAVRNAFDQLGKSLGISGQELAYSILNKAISKVRPIVEDLLDEYKLDKELVSLVGGGGGATTVVPWLSKNMEMKYLIAENAEIISAIGVALAMLRDSVERTVVNPTEHDIISIRKEAIGRLESMGAAPETIEVQIEIDNSKNILRATATGAFHMDTSVTNLKPLSKSEIAQKAAESFKTDVNEIKLVAATDGLLVYQHCETVKGLFGIFTRQRCHYRVIDNFGIIKLQCSGAALQTVMHKADHEVPAFIEKNSIYNDAGMIIPEVFVLYKSRIADFSTILDFEKIKELIKIELQGLKQDEPVVVIVQPRK</sequence>
<dbReference type="GO" id="GO:0017168">
    <property type="term" value="F:5-oxoprolinase (ATP-hydrolyzing) activity"/>
    <property type="evidence" value="ECO:0007669"/>
    <property type="project" value="TreeGrafter"/>
</dbReference>
<dbReference type="OrthoDB" id="9768323at2"/>
<dbReference type="eggNOG" id="COG0145">
    <property type="taxonomic scope" value="Bacteria"/>
</dbReference>
<reference evidence="4" key="1">
    <citation type="journal article" date="2013" name="Genome Announc.">
        <title>First genome sequence of a syntrophic acetate-oxidizing bacterium, Tepidanaerobacter acetatoxydans strain Re1.</title>
        <authorList>
            <person name="Manzoor S."/>
            <person name="Bongcam-Rudloff E."/>
            <person name="Schnurer A."/>
            <person name="Muller B."/>
        </authorList>
    </citation>
    <scope>NUCLEOTIDE SEQUENCE [LARGE SCALE GENOMIC DNA]</scope>
    <source>
        <strain evidence="4">Re1</strain>
    </source>
</reference>
<dbReference type="EMBL" id="HF563609">
    <property type="protein sequence ID" value="CCP24751.1"/>
    <property type="molecule type" value="Genomic_DNA"/>
</dbReference>
<dbReference type="RefSeq" id="WP_013777200.1">
    <property type="nucleotide sequence ID" value="NC_015519.1"/>
</dbReference>
<dbReference type="SUPFAM" id="SSF53067">
    <property type="entry name" value="Actin-like ATPase domain"/>
    <property type="match status" value="1"/>
</dbReference>
<dbReference type="Proteomes" id="UP000010802">
    <property type="component" value="Chromosome"/>
</dbReference>
<dbReference type="PANTHER" id="PTHR11365">
    <property type="entry name" value="5-OXOPROLINASE RELATED"/>
    <property type="match status" value="1"/>
</dbReference>
<dbReference type="KEGG" id="tae:TepiRe1_0067"/>
<feature type="domain" description="Hydantoinase A/oxoprolinase" evidence="1">
    <location>
        <begin position="197"/>
        <end position="504"/>
    </location>
</feature>
<organism evidence="3 4">
    <name type="scientific">Tepidanaerobacter acetatoxydans (strain DSM 21804 / JCM 16047 / Re1)</name>
    <dbReference type="NCBI Taxonomy" id="1209989"/>
    <lineage>
        <taxon>Bacteria</taxon>
        <taxon>Bacillati</taxon>
        <taxon>Bacillota</taxon>
        <taxon>Clostridia</taxon>
        <taxon>Thermosediminibacterales</taxon>
        <taxon>Tepidanaerobacteraceae</taxon>
        <taxon>Tepidanaerobacter</taxon>
    </lineage>
</organism>
<dbReference type="KEGG" id="tep:TepRe1_0064"/>
<dbReference type="InterPro" id="IPR008040">
    <property type="entry name" value="Hydant_A_N"/>
</dbReference>
<proteinExistence type="predicted"/>